<sequence>MPELCVFLKYKQPLTAMLMLQRFLLILLLLGGIKAGIASPLNEDPDSGMKKAKDALPVNDFQAAPAAVITGKITDEKDQPFPGVSVRIRGTEKGVVSSTEGNFSIGDVSETDSLQFSFVGYKTQTIAVGKKTFFAVKLLRVDDNSLDEVKVIGYGTQKKVSVTGSLSTISVKEVQRVSTPSLSNAIAGKLPGIITRQSSGEPGYDAAQVYIRGLSTFANNGPLVLIDGVERDMNQINAQEIENFTVLKDASATAVYGVRGANGVILINTKRGATGKPQITFRSEFAGLTAMRLPKYINGAEYASLMNEALVNSNQTPRWSEEELQKFADGSDPWLYPNSDWTNATLKTDAWQTINNLSVTGGTDIIKYYTNIGFTLQDGIYKQDASNKFKTNANIKRYNFRSNIDINLSKKLTMQLGLGGIIQNGNYPGFSAPSIFEALKVISPIAYPIRNPDGSPGGAQTFIGWNPWARVTQSGYSTQNRSTLQGTFAARWDLSSFTTKGLSLRGLFSYDHYAQTNNVRLKEFEVKRYLGKDPVTNEDMYSTSFREEKPLGYYTENASNRAIYTELQLNYDRVFNSHAVTAMLLYNQRDYVNLTAADSRSNIPFRRQGIAGRATYNYDSRYLAEFNFGYNGSENFPKGNRFGFFPSASIGWVVSNEMFWNVSFVNNLKLRASHGLVGNDQIGQRFLFQSTVRTQGQSYYFGPNQELLAGMEEDAIGNPNVTWETAVKNNIGLDIGLFNDKLTIQFDAFNEDRKDILIQRQTVPAVAGFFPWSIPYGNLGRIRNKGFDGLIEVRNTTASGFYYSFRGNFTYAKNEIIENDEPAKRYAYLSGKGLPLGQSFAFIAEGLFQSQEDIDISPRQTFSNVRVGDVKYRDINADGIIDAFDQIPVGHPRLPQITFGFGTTVAYKDFDASIYFTGAAKTSIFMSGVSMWPFYDGLGVNNVMREYYDNRWTPSNTNARYPAIDVGNNPNNFLNSTLWMRKGDYLRLRNAEIGYTMPQKVMNRIGISRFRVFVNAVNLVTWDHIKVMDPESNDGTGGYPLQRSVNVGFQVDFK</sequence>
<dbReference type="InterPro" id="IPR023996">
    <property type="entry name" value="TonB-dep_OMP_SusC/RagA"/>
</dbReference>
<evidence type="ECO:0000259" key="8">
    <source>
        <dbReference type="Pfam" id="PF07715"/>
    </source>
</evidence>
<protein>
    <submittedName>
        <fullName evidence="9">TonB-linked SusC/RagA family outer membrane protein</fullName>
    </submittedName>
</protein>
<dbReference type="GO" id="GO:0009279">
    <property type="term" value="C:cell outer membrane"/>
    <property type="evidence" value="ECO:0007669"/>
    <property type="project" value="UniProtKB-SubCell"/>
</dbReference>
<dbReference type="PROSITE" id="PS52016">
    <property type="entry name" value="TONB_DEPENDENT_REC_3"/>
    <property type="match status" value="1"/>
</dbReference>
<evidence type="ECO:0000256" key="4">
    <source>
        <dbReference type="ARBA" id="ARBA00022692"/>
    </source>
</evidence>
<dbReference type="Pfam" id="PF07715">
    <property type="entry name" value="Plug"/>
    <property type="match status" value="1"/>
</dbReference>
<reference evidence="9 10" key="1">
    <citation type="submission" date="2019-02" db="EMBL/GenBank/DDBJ databases">
        <title>Genomic Encyclopedia of Type Strains, Phase IV (KMG-IV): sequencing the most valuable type-strain genomes for metagenomic binning, comparative biology and taxonomic classification.</title>
        <authorList>
            <person name="Goeker M."/>
        </authorList>
    </citation>
    <scope>NUCLEOTIDE SEQUENCE [LARGE SCALE GENOMIC DNA]</scope>
    <source>
        <strain evidence="9 10">DSM 18116</strain>
    </source>
</reference>
<evidence type="ECO:0000256" key="1">
    <source>
        <dbReference type="ARBA" id="ARBA00004571"/>
    </source>
</evidence>
<dbReference type="InterPro" id="IPR036942">
    <property type="entry name" value="Beta-barrel_TonB_sf"/>
</dbReference>
<dbReference type="Proteomes" id="UP000293874">
    <property type="component" value="Unassembled WGS sequence"/>
</dbReference>
<evidence type="ECO:0000256" key="6">
    <source>
        <dbReference type="ARBA" id="ARBA00023237"/>
    </source>
</evidence>
<comment type="similarity">
    <text evidence="7">Belongs to the TonB-dependent receptor family.</text>
</comment>
<dbReference type="InterPro" id="IPR039426">
    <property type="entry name" value="TonB-dep_rcpt-like"/>
</dbReference>
<comment type="subcellular location">
    <subcellularLocation>
        <location evidence="1 7">Cell outer membrane</location>
        <topology evidence="1 7">Multi-pass membrane protein</topology>
    </subcellularLocation>
</comment>
<dbReference type="Gene3D" id="2.170.130.10">
    <property type="entry name" value="TonB-dependent receptor, plug domain"/>
    <property type="match status" value="1"/>
</dbReference>
<keyword evidence="4 7" id="KW-0812">Transmembrane</keyword>
<organism evidence="9 10">
    <name type="scientific">Pseudobacter ginsenosidimutans</name>
    <dbReference type="NCBI Taxonomy" id="661488"/>
    <lineage>
        <taxon>Bacteria</taxon>
        <taxon>Pseudomonadati</taxon>
        <taxon>Bacteroidota</taxon>
        <taxon>Chitinophagia</taxon>
        <taxon>Chitinophagales</taxon>
        <taxon>Chitinophagaceae</taxon>
        <taxon>Pseudobacter</taxon>
    </lineage>
</organism>
<keyword evidence="3 7" id="KW-1134">Transmembrane beta strand</keyword>
<evidence type="ECO:0000256" key="7">
    <source>
        <dbReference type="PROSITE-ProRule" id="PRU01360"/>
    </source>
</evidence>
<dbReference type="Gene3D" id="2.60.40.1120">
    <property type="entry name" value="Carboxypeptidase-like, regulatory domain"/>
    <property type="match status" value="1"/>
</dbReference>
<dbReference type="NCBIfam" id="TIGR04057">
    <property type="entry name" value="SusC_RagA_signa"/>
    <property type="match status" value="1"/>
</dbReference>
<gene>
    <name evidence="9" type="ORF">EV199_0836</name>
</gene>
<keyword evidence="2 7" id="KW-0813">Transport</keyword>
<dbReference type="Gene3D" id="2.40.170.20">
    <property type="entry name" value="TonB-dependent receptor, beta-barrel domain"/>
    <property type="match status" value="1"/>
</dbReference>
<dbReference type="InterPro" id="IPR012910">
    <property type="entry name" value="Plug_dom"/>
</dbReference>
<dbReference type="AlphaFoldDB" id="A0A4Q7N2G9"/>
<dbReference type="InterPro" id="IPR037066">
    <property type="entry name" value="Plug_dom_sf"/>
</dbReference>
<keyword evidence="5 7" id="KW-0472">Membrane</keyword>
<dbReference type="SUPFAM" id="SSF56935">
    <property type="entry name" value="Porins"/>
    <property type="match status" value="1"/>
</dbReference>
<evidence type="ECO:0000256" key="2">
    <source>
        <dbReference type="ARBA" id="ARBA00022448"/>
    </source>
</evidence>
<proteinExistence type="inferred from homology"/>
<dbReference type="InterPro" id="IPR023997">
    <property type="entry name" value="TonB-dep_OMP_SusC/RagA_CS"/>
</dbReference>
<evidence type="ECO:0000256" key="3">
    <source>
        <dbReference type="ARBA" id="ARBA00022452"/>
    </source>
</evidence>
<name>A0A4Q7N2G9_9BACT</name>
<dbReference type="NCBIfam" id="TIGR04056">
    <property type="entry name" value="OMP_RagA_SusC"/>
    <property type="match status" value="1"/>
</dbReference>
<dbReference type="EMBL" id="SGXA01000001">
    <property type="protein sequence ID" value="RZS74984.1"/>
    <property type="molecule type" value="Genomic_DNA"/>
</dbReference>
<evidence type="ECO:0000313" key="10">
    <source>
        <dbReference type="Proteomes" id="UP000293874"/>
    </source>
</evidence>
<accession>A0A4Q7N2G9</accession>
<keyword evidence="6 7" id="KW-0998">Cell outer membrane</keyword>
<dbReference type="FunFam" id="2.170.130.10:FF:000003">
    <property type="entry name" value="SusC/RagA family TonB-linked outer membrane protein"/>
    <property type="match status" value="1"/>
</dbReference>
<evidence type="ECO:0000313" key="9">
    <source>
        <dbReference type="EMBL" id="RZS74984.1"/>
    </source>
</evidence>
<feature type="domain" description="TonB-dependent receptor plug" evidence="8">
    <location>
        <begin position="159"/>
        <end position="264"/>
    </location>
</feature>
<dbReference type="Pfam" id="PF13715">
    <property type="entry name" value="CarbopepD_reg_2"/>
    <property type="match status" value="1"/>
</dbReference>
<evidence type="ECO:0000256" key="5">
    <source>
        <dbReference type="ARBA" id="ARBA00023136"/>
    </source>
</evidence>
<dbReference type="InterPro" id="IPR008969">
    <property type="entry name" value="CarboxyPept-like_regulatory"/>
</dbReference>
<dbReference type="SUPFAM" id="SSF49464">
    <property type="entry name" value="Carboxypeptidase regulatory domain-like"/>
    <property type="match status" value="1"/>
</dbReference>
<keyword evidence="10" id="KW-1185">Reference proteome</keyword>
<comment type="caution">
    <text evidence="9">The sequence shown here is derived from an EMBL/GenBank/DDBJ whole genome shotgun (WGS) entry which is preliminary data.</text>
</comment>